<dbReference type="HAMAP" id="MF_02087">
    <property type="entry name" value="PLP_homeostasis"/>
    <property type="match status" value="1"/>
</dbReference>
<accession>A0A8J6HZF3</accession>
<evidence type="ECO:0000313" key="7">
    <source>
        <dbReference type="Proteomes" id="UP000657177"/>
    </source>
</evidence>
<dbReference type="SUPFAM" id="SSF51419">
    <property type="entry name" value="PLP-binding barrel"/>
    <property type="match status" value="1"/>
</dbReference>
<proteinExistence type="inferred from homology"/>
<feature type="modified residue" description="N6-(pyridoxal phosphate)lysine" evidence="2 3">
    <location>
        <position position="29"/>
    </location>
</feature>
<dbReference type="PANTHER" id="PTHR10146:SF14">
    <property type="entry name" value="PYRIDOXAL PHOSPHATE HOMEOSTASIS PROTEIN"/>
    <property type="match status" value="1"/>
</dbReference>
<comment type="similarity">
    <text evidence="2 4">Belongs to the pyridoxal phosphate-binding protein YggS/PROSC family.</text>
</comment>
<keyword evidence="7" id="KW-1185">Reference proteome</keyword>
<dbReference type="PIRSF" id="PIRSF004848">
    <property type="entry name" value="YBL036c_PLPDEIII"/>
    <property type="match status" value="1"/>
</dbReference>
<evidence type="ECO:0000256" key="1">
    <source>
        <dbReference type="ARBA" id="ARBA00022898"/>
    </source>
</evidence>
<organism evidence="6 7">
    <name type="scientific">Capillibacterium thermochitinicola</name>
    <dbReference type="NCBI Taxonomy" id="2699427"/>
    <lineage>
        <taxon>Bacteria</taxon>
        <taxon>Bacillati</taxon>
        <taxon>Bacillota</taxon>
        <taxon>Capillibacterium</taxon>
    </lineage>
</organism>
<dbReference type="CDD" id="cd00635">
    <property type="entry name" value="PLPDE_III_YBL036c_like"/>
    <property type="match status" value="1"/>
</dbReference>
<reference evidence="6" key="1">
    <citation type="submission" date="2020-06" db="EMBL/GenBank/DDBJ databases">
        <title>Novel chitinolytic bacterium.</title>
        <authorList>
            <person name="Ungkulpasvich U."/>
            <person name="Kosugi A."/>
            <person name="Uke A."/>
        </authorList>
    </citation>
    <scope>NUCLEOTIDE SEQUENCE</scope>
    <source>
        <strain evidence="6">UUS1-1</strain>
    </source>
</reference>
<dbReference type="PROSITE" id="PS01211">
    <property type="entry name" value="UPF0001"/>
    <property type="match status" value="1"/>
</dbReference>
<dbReference type="InterPro" id="IPR029066">
    <property type="entry name" value="PLP-binding_barrel"/>
</dbReference>
<dbReference type="NCBIfam" id="TIGR00044">
    <property type="entry name" value="YggS family pyridoxal phosphate-dependent enzyme"/>
    <property type="match status" value="1"/>
</dbReference>
<dbReference type="InterPro" id="IPR011078">
    <property type="entry name" value="PyrdxlP_homeostasis"/>
</dbReference>
<protein>
    <recommendedName>
        <fullName evidence="2">Pyridoxal phosphate homeostasis protein</fullName>
        <shortName evidence="2">PLP homeostasis protein</shortName>
    </recommendedName>
</protein>
<dbReference type="InterPro" id="IPR001608">
    <property type="entry name" value="Ala_racemase_N"/>
</dbReference>
<dbReference type="EMBL" id="JAAKDE010000006">
    <property type="protein sequence ID" value="MBA2132626.1"/>
    <property type="molecule type" value="Genomic_DNA"/>
</dbReference>
<dbReference type="AlphaFoldDB" id="A0A8J6HZF3"/>
<sequence length="227" mass="25136">MAAVRARINDALTVAGRHPEELTLVVVTKYVDALIIKELIGLGVEHIGENRLQEAVRKQAVLGDLKNRFKWHFIGSLQTNKARQVAAGFDLIHSLDRLSLAEALHQASRKLNKEIPVLIQVNVSREQTKHGVAPAEVGAFYTAVRKLSGLRPVGLMTMAPDTEDPETSRPVFRELRHLFEQIKRDYHPGPEWRELSMGMSNDYGVAIEEGATIVRIGSAIFSAGTEG</sequence>
<evidence type="ECO:0000259" key="5">
    <source>
        <dbReference type="Pfam" id="PF01168"/>
    </source>
</evidence>
<comment type="caution">
    <text evidence="6">The sequence shown here is derived from an EMBL/GenBank/DDBJ whole genome shotgun (WGS) entry which is preliminary data.</text>
</comment>
<evidence type="ECO:0000256" key="4">
    <source>
        <dbReference type="RuleBase" id="RU004514"/>
    </source>
</evidence>
<evidence type="ECO:0000256" key="2">
    <source>
        <dbReference type="HAMAP-Rule" id="MF_02087"/>
    </source>
</evidence>
<keyword evidence="1 2" id="KW-0663">Pyridoxal phosphate</keyword>
<name>A0A8J6HZF3_9FIRM</name>
<dbReference type="PANTHER" id="PTHR10146">
    <property type="entry name" value="PROLINE SYNTHETASE CO-TRANSCRIBED BACTERIAL HOMOLOG PROTEIN"/>
    <property type="match status" value="1"/>
</dbReference>
<feature type="domain" description="Alanine racemase N-terminal" evidence="5">
    <location>
        <begin position="32"/>
        <end position="221"/>
    </location>
</feature>
<dbReference type="GO" id="GO:0030170">
    <property type="term" value="F:pyridoxal phosphate binding"/>
    <property type="evidence" value="ECO:0007669"/>
    <property type="project" value="UniProtKB-UniRule"/>
</dbReference>
<comment type="cofactor">
    <cofactor evidence="3">
        <name>pyridoxal 5'-phosphate</name>
        <dbReference type="ChEBI" id="CHEBI:597326"/>
    </cofactor>
</comment>
<dbReference type="FunFam" id="3.20.20.10:FF:000018">
    <property type="entry name" value="Pyridoxal phosphate homeostasis protein"/>
    <property type="match status" value="1"/>
</dbReference>
<comment type="function">
    <text evidence="2">Pyridoxal 5'-phosphate (PLP)-binding protein, which is involved in PLP homeostasis.</text>
</comment>
<dbReference type="Pfam" id="PF01168">
    <property type="entry name" value="Ala_racemase_N"/>
    <property type="match status" value="1"/>
</dbReference>
<dbReference type="Gene3D" id="3.20.20.10">
    <property type="entry name" value="Alanine racemase"/>
    <property type="match status" value="1"/>
</dbReference>
<evidence type="ECO:0000256" key="3">
    <source>
        <dbReference type="PIRSR" id="PIRSR004848-1"/>
    </source>
</evidence>
<dbReference type="Proteomes" id="UP000657177">
    <property type="component" value="Unassembled WGS sequence"/>
</dbReference>
<gene>
    <name evidence="6" type="ORF">G5B42_03595</name>
</gene>
<evidence type="ECO:0000313" key="6">
    <source>
        <dbReference type="EMBL" id="MBA2132626.1"/>
    </source>
</evidence>